<organism evidence="7 9">
    <name type="scientific">Klebsiella pneumoniae</name>
    <dbReference type="NCBI Taxonomy" id="573"/>
    <lineage>
        <taxon>Bacteria</taxon>
        <taxon>Pseudomonadati</taxon>
        <taxon>Pseudomonadota</taxon>
        <taxon>Gammaproteobacteria</taxon>
        <taxon>Enterobacterales</taxon>
        <taxon>Enterobacteriaceae</taxon>
        <taxon>Klebsiella/Raoultella group</taxon>
        <taxon>Klebsiella</taxon>
        <taxon>Klebsiella pneumoniae complex</taxon>
    </lineage>
</organism>
<dbReference type="Proteomes" id="UP000468995">
    <property type="component" value="Unassembled WGS sequence"/>
</dbReference>
<dbReference type="Gene3D" id="2.30.110.10">
    <property type="entry name" value="Electron Transport, Fmn-binding Protein, Chain A"/>
    <property type="match status" value="1"/>
</dbReference>
<sequence>MSVQPVEISKAYRLLQVGSTTMISAKYDGVENVMSAAWVGLAGERKVVAYIGTQAFTRQLVEKSGYFVVQIPVVSQMATVLYAGGRSYADAPDKNDTIPFFYQPEFDLPLVAGCAGWLVCKVMPYPDIQQQHNLFMGDIVAAWSDDRVFRNGHWIFDDAPDELRTVHYVAGGQFYAIGKGSKFEHGPGQD</sequence>
<evidence type="ECO:0000313" key="7">
    <source>
        <dbReference type="EMBL" id="SSK50293.1"/>
    </source>
</evidence>
<evidence type="ECO:0000256" key="3">
    <source>
        <dbReference type="ARBA" id="ARBA00038054"/>
    </source>
</evidence>
<accession>A0A1E3FBE2</accession>
<reference evidence="5 8" key="1">
    <citation type="submission" date="2014-10" db="EMBL/GenBank/DDBJ databases">
        <title>Plasmid movement, recombination, and chromosomal integration amongst multidrug resistant commensal Escherichia coli clones within a single commercial turkey flock.</title>
        <authorList>
            <person name="Lang K."/>
            <person name="Dorn K."/>
            <person name="Danzeisen J."/>
            <person name="Johnson T."/>
        </authorList>
    </citation>
    <scope>NUCLEOTIDE SEQUENCE [LARGE SCALE GENOMIC DNA]</scope>
    <source>
        <strain evidence="5 8">UMNturkey9</strain>
    </source>
</reference>
<evidence type="ECO:0000313" key="9">
    <source>
        <dbReference type="Proteomes" id="UP000252603"/>
    </source>
</evidence>
<dbReference type="InterPro" id="IPR052174">
    <property type="entry name" value="Flavoredoxin"/>
</dbReference>
<evidence type="ECO:0000256" key="1">
    <source>
        <dbReference type="ARBA" id="ARBA00001917"/>
    </source>
</evidence>
<evidence type="ECO:0000313" key="6">
    <source>
        <dbReference type="EMBL" id="MSS32934.1"/>
    </source>
</evidence>
<evidence type="ECO:0000313" key="8">
    <source>
        <dbReference type="Proteomes" id="UP000031820"/>
    </source>
</evidence>
<reference evidence="6 10" key="3">
    <citation type="submission" date="2019-07" db="EMBL/GenBank/DDBJ databases">
        <title>Genome sequence of OXA-232-producing Klebsiella pneumoniae ST23 from septicemic neonate.</title>
        <authorList>
            <person name="Mukherjee S."/>
            <person name="Naha S."/>
            <person name="Bhadury P."/>
            <person name="Basu S."/>
        </authorList>
    </citation>
    <scope>NUCLEOTIDE SEQUENCE [LARGE SCALE GENOMIC DNA]</scope>
    <source>
        <strain evidence="6 10">EN5275</strain>
    </source>
</reference>
<dbReference type="InterPro" id="IPR002563">
    <property type="entry name" value="Flavin_Rdtase-like_dom"/>
</dbReference>
<dbReference type="InterPro" id="IPR012349">
    <property type="entry name" value="Split_barrel_FMN-bd"/>
</dbReference>
<dbReference type="SUPFAM" id="SSF50475">
    <property type="entry name" value="FMN-binding split barrel"/>
    <property type="match status" value="1"/>
</dbReference>
<dbReference type="SMART" id="SM00903">
    <property type="entry name" value="Flavin_Reduct"/>
    <property type="match status" value="1"/>
</dbReference>
<feature type="domain" description="Flavin reductase like" evidence="4">
    <location>
        <begin position="14"/>
        <end position="151"/>
    </location>
</feature>
<dbReference type="Pfam" id="PF01613">
    <property type="entry name" value="Flavin_Reduct"/>
    <property type="match status" value="1"/>
</dbReference>
<evidence type="ECO:0000259" key="4">
    <source>
        <dbReference type="SMART" id="SM00903"/>
    </source>
</evidence>
<dbReference type="Proteomes" id="UP000031820">
    <property type="component" value="Unassembled WGS sequence"/>
</dbReference>
<dbReference type="Proteomes" id="UP000252603">
    <property type="component" value="Unassembled WGS sequence"/>
</dbReference>
<name>A0A1E3FBE2_KLEPN</name>
<comment type="cofactor">
    <cofactor evidence="1">
        <name>FMN</name>
        <dbReference type="ChEBI" id="CHEBI:58210"/>
    </cofactor>
</comment>
<evidence type="ECO:0000256" key="2">
    <source>
        <dbReference type="ARBA" id="ARBA00022630"/>
    </source>
</evidence>
<dbReference type="GO" id="GO:0016646">
    <property type="term" value="F:oxidoreductase activity, acting on the CH-NH group of donors, NAD or NADP as acceptor"/>
    <property type="evidence" value="ECO:0007669"/>
    <property type="project" value="UniProtKB-ARBA"/>
</dbReference>
<keyword evidence="2" id="KW-0285">Flavoprotein</keyword>
<dbReference type="EMBL" id="JRRF01000004">
    <property type="protein sequence ID" value="KII06876.1"/>
    <property type="molecule type" value="Genomic_DNA"/>
</dbReference>
<dbReference type="GO" id="GO:0010181">
    <property type="term" value="F:FMN binding"/>
    <property type="evidence" value="ECO:0007669"/>
    <property type="project" value="InterPro"/>
</dbReference>
<gene>
    <name evidence="6" type="ORF">FME62_19400</name>
    <name evidence="5" type="ORF">LS45_06155</name>
    <name evidence="7" type="ORF">SAMEA4364603_03843</name>
</gene>
<evidence type="ECO:0000313" key="5">
    <source>
        <dbReference type="EMBL" id="KII06876.1"/>
    </source>
</evidence>
<dbReference type="AlphaFoldDB" id="A0A1E3FBE2"/>
<comment type="similarity">
    <text evidence="3">Belongs to the flavoredoxin family.</text>
</comment>
<dbReference type="PANTHER" id="PTHR43567">
    <property type="entry name" value="FLAVOREDOXIN-RELATED-RELATED"/>
    <property type="match status" value="1"/>
</dbReference>
<reference evidence="7 9" key="2">
    <citation type="submission" date="2018-07" db="EMBL/GenBank/DDBJ databases">
        <authorList>
            <consortium name="Pathogen Informatics"/>
        </authorList>
    </citation>
    <scope>NUCLEOTIDE SEQUENCE [LARGE SCALE GENOMIC DNA]</scope>
    <source>
        <strain evidence="7 9">4300STDY6470422</strain>
    </source>
</reference>
<dbReference type="EMBL" id="UFEU01000011">
    <property type="protein sequence ID" value="SSK50293.1"/>
    <property type="molecule type" value="Genomic_DNA"/>
</dbReference>
<protein>
    <submittedName>
        <fullName evidence="5">Flavin reductase</fullName>
    </submittedName>
    <submittedName>
        <fullName evidence="7">NAD(P)H-flavin oxidoreductase</fullName>
    </submittedName>
</protein>
<dbReference type="PANTHER" id="PTHR43567:SF1">
    <property type="entry name" value="FLAVOREDOXIN"/>
    <property type="match status" value="1"/>
</dbReference>
<proteinExistence type="inferred from homology"/>
<dbReference type="EMBL" id="VINI01000017">
    <property type="protein sequence ID" value="MSS32934.1"/>
    <property type="molecule type" value="Genomic_DNA"/>
</dbReference>
<evidence type="ECO:0000313" key="10">
    <source>
        <dbReference type="Proteomes" id="UP000468995"/>
    </source>
</evidence>
<dbReference type="RefSeq" id="WP_004212922.1">
    <property type="nucleotide sequence ID" value="NZ_AP019665.1"/>
</dbReference>